<evidence type="ECO:0008006" key="4">
    <source>
        <dbReference type="Google" id="ProtNLM"/>
    </source>
</evidence>
<dbReference type="EMBL" id="LXQA010086782">
    <property type="protein sequence ID" value="MCI13076.1"/>
    <property type="molecule type" value="Genomic_DNA"/>
</dbReference>
<feature type="non-terminal residue" evidence="2">
    <location>
        <position position="165"/>
    </location>
</feature>
<sequence>KGHSSRVSLLSQQDKKGSPYRSPPRDDDVAPTQELYTNMANVGMNSHQTDCQTGGSENPYASPSGQILQNNATHNERKRKGDDGKITRDVEANEMRIQKELEKQDNLRKKNEERIRKEMERQDRERRKEEERLMRERQREEERTKREEKREIERREKYLLRENLK</sequence>
<name>A0A392PP61_9FABA</name>
<dbReference type="GO" id="GO:0006357">
    <property type="term" value="P:regulation of transcription by RNA polymerase II"/>
    <property type="evidence" value="ECO:0007669"/>
    <property type="project" value="InterPro"/>
</dbReference>
<dbReference type="InterPro" id="IPR044977">
    <property type="entry name" value="RLT1-3"/>
</dbReference>
<reference evidence="2 3" key="1">
    <citation type="journal article" date="2018" name="Front. Plant Sci.">
        <title>Red Clover (Trifolium pratense) and Zigzag Clover (T. medium) - A Picture of Genomic Similarities and Differences.</title>
        <authorList>
            <person name="Dluhosova J."/>
            <person name="Istvanek J."/>
            <person name="Nedelnik J."/>
            <person name="Repkova J."/>
        </authorList>
    </citation>
    <scope>NUCLEOTIDE SEQUENCE [LARGE SCALE GENOMIC DNA]</scope>
    <source>
        <strain evidence="3">cv. 10/8</strain>
        <tissue evidence="2">Leaf</tissue>
    </source>
</reference>
<feature type="region of interest" description="Disordered" evidence="1">
    <location>
        <begin position="1"/>
        <end position="165"/>
    </location>
</feature>
<dbReference type="AlphaFoldDB" id="A0A392PP61"/>
<dbReference type="Proteomes" id="UP000265520">
    <property type="component" value="Unassembled WGS sequence"/>
</dbReference>
<feature type="compositionally biased region" description="Basic and acidic residues" evidence="1">
    <location>
        <begin position="79"/>
        <end position="165"/>
    </location>
</feature>
<feature type="compositionally biased region" description="Polar residues" evidence="1">
    <location>
        <begin position="1"/>
        <end position="12"/>
    </location>
</feature>
<feature type="compositionally biased region" description="Basic and acidic residues" evidence="1">
    <location>
        <begin position="13"/>
        <end position="28"/>
    </location>
</feature>
<evidence type="ECO:0000313" key="3">
    <source>
        <dbReference type="Proteomes" id="UP000265520"/>
    </source>
</evidence>
<accession>A0A392PP61</accession>
<dbReference type="PANTHER" id="PTHR36968">
    <property type="entry name" value="HOMEOBOX-DDT DOMAIN PROTEIN RLT2"/>
    <property type="match status" value="1"/>
</dbReference>
<evidence type="ECO:0000256" key="1">
    <source>
        <dbReference type="SAM" id="MobiDB-lite"/>
    </source>
</evidence>
<evidence type="ECO:0000313" key="2">
    <source>
        <dbReference type="EMBL" id="MCI13076.1"/>
    </source>
</evidence>
<keyword evidence="3" id="KW-1185">Reference proteome</keyword>
<dbReference type="PANTHER" id="PTHR36968:SF17">
    <property type="entry name" value="HOMEOBOX DOMAIN PROTEIN"/>
    <property type="match status" value="1"/>
</dbReference>
<protein>
    <recommendedName>
        <fullName evidence="4">CCDC66 domain-containing protein</fullName>
    </recommendedName>
</protein>
<feature type="non-terminal residue" evidence="2">
    <location>
        <position position="1"/>
    </location>
</feature>
<comment type="caution">
    <text evidence="2">The sequence shown here is derived from an EMBL/GenBank/DDBJ whole genome shotgun (WGS) entry which is preliminary data.</text>
</comment>
<feature type="compositionally biased region" description="Polar residues" evidence="1">
    <location>
        <begin position="34"/>
        <end position="73"/>
    </location>
</feature>
<organism evidence="2 3">
    <name type="scientific">Trifolium medium</name>
    <dbReference type="NCBI Taxonomy" id="97028"/>
    <lineage>
        <taxon>Eukaryota</taxon>
        <taxon>Viridiplantae</taxon>
        <taxon>Streptophyta</taxon>
        <taxon>Embryophyta</taxon>
        <taxon>Tracheophyta</taxon>
        <taxon>Spermatophyta</taxon>
        <taxon>Magnoliopsida</taxon>
        <taxon>eudicotyledons</taxon>
        <taxon>Gunneridae</taxon>
        <taxon>Pentapetalae</taxon>
        <taxon>rosids</taxon>
        <taxon>fabids</taxon>
        <taxon>Fabales</taxon>
        <taxon>Fabaceae</taxon>
        <taxon>Papilionoideae</taxon>
        <taxon>50 kb inversion clade</taxon>
        <taxon>NPAAA clade</taxon>
        <taxon>Hologalegina</taxon>
        <taxon>IRL clade</taxon>
        <taxon>Trifolieae</taxon>
        <taxon>Trifolium</taxon>
    </lineage>
</organism>
<proteinExistence type="predicted"/>